<dbReference type="GeneID" id="9800896"/>
<gene>
    <name evidence="2" type="ORF">CRE_04537</name>
</gene>
<name>E3LYY6_CAERE</name>
<reference evidence="2" key="1">
    <citation type="submission" date="2007-07" db="EMBL/GenBank/DDBJ databases">
        <title>PCAP assembly of the Caenorhabditis remanei genome.</title>
        <authorList>
            <consortium name="The Caenorhabditis remanei Sequencing Consortium"/>
            <person name="Wilson R.K."/>
        </authorList>
    </citation>
    <scope>NUCLEOTIDE SEQUENCE [LARGE SCALE GENOMIC DNA]</scope>
    <source>
        <strain evidence="2">PB4641</strain>
    </source>
</reference>
<dbReference type="KEGG" id="crq:GCK72_010594"/>
<feature type="compositionally biased region" description="Polar residues" evidence="1">
    <location>
        <begin position="264"/>
        <end position="277"/>
    </location>
</feature>
<evidence type="ECO:0000256" key="1">
    <source>
        <dbReference type="SAM" id="MobiDB-lite"/>
    </source>
</evidence>
<dbReference type="CTD" id="9800896"/>
<dbReference type="EMBL" id="DS268419">
    <property type="protein sequence ID" value="EFO86675.1"/>
    <property type="molecule type" value="Genomic_DNA"/>
</dbReference>
<dbReference type="Proteomes" id="UP000008281">
    <property type="component" value="Unassembled WGS sequence"/>
</dbReference>
<protein>
    <submittedName>
        <fullName evidence="2">Uncharacterized protein</fullName>
    </submittedName>
</protein>
<dbReference type="OrthoDB" id="5814245at2759"/>
<dbReference type="HOGENOM" id="CLU_1062593_0_0_1"/>
<accession>E3LYY6</accession>
<dbReference type="OMA" id="NGHDISM"/>
<evidence type="ECO:0000313" key="3">
    <source>
        <dbReference type="Proteomes" id="UP000008281"/>
    </source>
</evidence>
<proteinExistence type="predicted"/>
<evidence type="ECO:0000313" key="2">
    <source>
        <dbReference type="EMBL" id="EFO86675.1"/>
    </source>
</evidence>
<dbReference type="InParanoid" id="E3LYY6"/>
<organism evidence="3">
    <name type="scientific">Caenorhabditis remanei</name>
    <name type="common">Caenorhabditis vulgaris</name>
    <dbReference type="NCBI Taxonomy" id="31234"/>
    <lineage>
        <taxon>Eukaryota</taxon>
        <taxon>Metazoa</taxon>
        <taxon>Ecdysozoa</taxon>
        <taxon>Nematoda</taxon>
        <taxon>Chromadorea</taxon>
        <taxon>Rhabditida</taxon>
        <taxon>Rhabditina</taxon>
        <taxon>Rhabditomorpha</taxon>
        <taxon>Rhabditoidea</taxon>
        <taxon>Rhabditidae</taxon>
        <taxon>Peloderinae</taxon>
        <taxon>Caenorhabditis</taxon>
    </lineage>
</organism>
<keyword evidence="3" id="KW-1185">Reference proteome</keyword>
<dbReference type="FunCoup" id="E3LYY6">
    <property type="interactions" value="551"/>
</dbReference>
<dbReference type="RefSeq" id="XP_003110843.2">
    <property type="nucleotide sequence ID" value="XM_003110795.2"/>
</dbReference>
<feature type="region of interest" description="Disordered" evidence="1">
    <location>
        <begin position="216"/>
        <end position="277"/>
    </location>
</feature>
<dbReference type="STRING" id="31234.E3LYY6"/>
<sequence length="277" mass="31291">MNDGELNQILNHFLSKFKEIQIDQSPALLQKLTLSQFKNFAQIDVQTTTSLSEGLEDYLSDHLEILNLQVQLKRKKCELAQKLTKLNTQFNEAIEETNKRNTLLKTGNIDFLNPPRQTEKAVFAIPTESKKQLPLSESSCSTIAMKDHAAHRPTPAMDPVMKPPTYTSLAMSTRKEKKENVPKPESFCLDDSVLNGHEISMINISDERRRLQFDDLDDEDETGETPLKPKIVLPKTPARNPASVPAASERKTVDIYTMPPPPVFTSSSGRIFNQNRD</sequence>
<dbReference type="AlphaFoldDB" id="E3LYY6"/>
<dbReference type="eggNOG" id="ENOG502THB5">
    <property type="taxonomic scope" value="Eukaryota"/>
</dbReference>
<dbReference type="GO" id="GO:0005874">
    <property type="term" value="C:microtubule"/>
    <property type="evidence" value="ECO:0007669"/>
    <property type="project" value="EnsemblMetazoa"/>
</dbReference>